<evidence type="ECO:0000313" key="6">
    <source>
        <dbReference type="EMBL" id="SJM93273.1"/>
    </source>
</evidence>
<dbReference type="EMBL" id="FUKI01000119">
    <property type="protein sequence ID" value="SJM93273.1"/>
    <property type="molecule type" value="Genomic_DNA"/>
</dbReference>
<dbReference type="PROSITE" id="PS51257">
    <property type="entry name" value="PROKAR_LIPOPROTEIN"/>
    <property type="match status" value="1"/>
</dbReference>
<keyword evidence="4" id="KW-0472">Membrane</keyword>
<keyword evidence="3" id="KW-0812">Transmembrane</keyword>
<dbReference type="GO" id="GO:1990281">
    <property type="term" value="C:efflux pump complex"/>
    <property type="evidence" value="ECO:0007669"/>
    <property type="project" value="TreeGrafter"/>
</dbReference>
<dbReference type="PANTHER" id="PTHR30026:SF20">
    <property type="entry name" value="OUTER MEMBRANE PROTEIN TOLC"/>
    <property type="match status" value="1"/>
</dbReference>
<dbReference type="SUPFAM" id="SSF56954">
    <property type="entry name" value="Outer membrane efflux proteins (OEP)"/>
    <property type="match status" value="1"/>
</dbReference>
<dbReference type="Gene3D" id="1.20.1600.10">
    <property type="entry name" value="Outer membrane efflux proteins (OEP)"/>
    <property type="match status" value="1"/>
</dbReference>
<organism evidence="6 7">
    <name type="scientific">Crenothrix polyspora</name>
    <dbReference type="NCBI Taxonomy" id="360316"/>
    <lineage>
        <taxon>Bacteria</taxon>
        <taxon>Pseudomonadati</taxon>
        <taxon>Pseudomonadota</taxon>
        <taxon>Gammaproteobacteria</taxon>
        <taxon>Methylococcales</taxon>
        <taxon>Crenotrichaceae</taxon>
        <taxon>Crenothrix</taxon>
    </lineage>
</organism>
<evidence type="ECO:0000256" key="4">
    <source>
        <dbReference type="ARBA" id="ARBA00023136"/>
    </source>
</evidence>
<evidence type="ECO:0000313" key="7">
    <source>
        <dbReference type="Proteomes" id="UP000195667"/>
    </source>
</evidence>
<name>A0A1R4HAM5_9GAMM</name>
<dbReference type="RefSeq" id="WP_087143758.1">
    <property type="nucleotide sequence ID" value="NZ_FUKI01000119.1"/>
</dbReference>
<dbReference type="InterPro" id="IPR051906">
    <property type="entry name" value="TolC-like"/>
</dbReference>
<keyword evidence="5" id="KW-0998">Cell outer membrane</keyword>
<proteinExistence type="predicted"/>
<evidence type="ECO:0000256" key="1">
    <source>
        <dbReference type="ARBA" id="ARBA00004442"/>
    </source>
</evidence>
<reference evidence="7" key="1">
    <citation type="submission" date="2017-02" db="EMBL/GenBank/DDBJ databases">
        <authorList>
            <person name="Daims H."/>
        </authorList>
    </citation>
    <scope>NUCLEOTIDE SEQUENCE [LARGE SCALE GENOMIC DNA]</scope>
</reference>
<keyword evidence="7" id="KW-1185">Reference proteome</keyword>
<accession>A0A1R4HAM5</accession>
<dbReference type="OrthoDB" id="9764652at2"/>
<dbReference type="GO" id="GO:0015288">
    <property type="term" value="F:porin activity"/>
    <property type="evidence" value="ECO:0007669"/>
    <property type="project" value="TreeGrafter"/>
</dbReference>
<dbReference type="GO" id="GO:0015562">
    <property type="term" value="F:efflux transmembrane transporter activity"/>
    <property type="evidence" value="ECO:0007669"/>
    <property type="project" value="InterPro"/>
</dbReference>
<dbReference type="PANTHER" id="PTHR30026">
    <property type="entry name" value="OUTER MEMBRANE PROTEIN TOLC"/>
    <property type="match status" value="1"/>
</dbReference>
<dbReference type="GO" id="GO:0009279">
    <property type="term" value="C:cell outer membrane"/>
    <property type="evidence" value="ECO:0007669"/>
    <property type="project" value="UniProtKB-SubCell"/>
</dbReference>
<evidence type="ECO:0000256" key="5">
    <source>
        <dbReference type="ARBA" id="ARBA00023237"/>
    </source>
</evidence>
<dbReference type="AlphaFoldDB" id="A0A1R4HAM5"/>
<evidence type="ECO:0000256" key="2">
    <source>
        <dbReference type="ARBA" id="ARBA00022452"/>
    </source>
</evidence>
<keyword evidence="2" id="KW-1134">Transmembrane beta strand</keyword>
<dbReference type="Proteomes" id="UP000195667">
    <property type="component" value="Unassembled WGS sequence"/>
</dbReference>
<protein>
    <submittedName>
        <fullName evidence="6">Outer membrane efflux protein</fullName>
    </submittedName>
</protein>
<comment type="subcellular location">
    <subcellularLocation>
        <location evidence="1">Cell outer membrane</location>
    </subcellularLocation>
</comment>
<gene>
    <name evidence="6" type="ORF">CRENPOLYSF1_430002</name>
</gene>
<evidence type="ECO:0000256" key="3">
    <source>
        <dbReference type="ARBA" id="ARBA00022692"/>
    </source>
</evidence>
<sequence>MRYSNAFGAAILTAAALSGCAIKPEPIGDKERLKSMMTDQSEMYSKQEPISGGLTFYDALARALKYNFDHRLTMMEAVLQDTQLSVATINMLPKLTASAGYLGRQDQMYSSSNALGNNQNALNNGRYATSQDSGRGVADLSFAWNILDFGVSYFQAKQQADRVLIAQERRRKVVNNLIKEVLQAYWSASIADRLLPKLVPVLEQSERALALSKTIGDNRLQPVVGVLEYQRSLLRIIDQLKKLKADLSIAKPKLAGLINAPMNTSLVLANPDQTPEPPELKVAVADLENLGLFYRPELREELYQERISRTDAWKEMLKILPGITIPMSVQWDSNSFLLHQMWLEAGARTTFNLVNLIAAPKIWKSAETQIEVARTRRKALSVAALVQINVGYMQYQKALDSYKSSIELSRVDDGIFTAVSNSADNDAGSELERIHAATSALASQLEKEQSLSEVYSALGNIYASIGLDPATGSIENVNVRTLSANLERNMDRWYKGQLPRLPTIAVAKPVNLSVK</sequence>